<reference evidence="3 4" key="1">
    <citation type="submission" date="2020-02" db="EMBL/GenBank/DDBJ databases">
        <title>Whole-genome analyses of novel actinobacteria.</title>
        <authorList>
            <person name="Sahin N."/>
            <person name="Tokatli A."/>
        </authorList>
    </citation>
    <scope>NUCLEOTIDE SEQUENCE [LARGE SCALE GENOMIC DNA]</scope>
    <source>
        <strain evidence="3 4">YC419</strain>
    </source>
</reference>
<sequence>MSRFDALAEGQGAAVAVPRFYEFTLPILRRLAGGEPKHWRELRDECIGEFGLSEQDRLEATPGGSTRLDTRVLWANTHLFQAGLVSRPARGEVQIADRGREVLTNPPDVIDPSYLDRFPEYRDFQSRTQQKDTHEPAAEAGSTEKVTPLESISTAVAESAAALHGELCDCLPRVFRAAAGRVLHAQAEVAADALMVSGSRGPSCHWPSCSIVVRRTAADGC</sequence>
<dbReference type="Pfam" id="PF14338">
    <property type="entry name" value="Mrr_N"/>
    <property type="match status" value="1"/>
</dbReference>
<dbReference type="Proteomes" id="UP001518140">
    <property type="component" value="Unassembled WGS sequence"/>
</dbReference>
<evidence type="ECO:0000259" key="2">
    <source>
        <dbReference type="Pfam" id="PF14338"/>
    </source>
</evidence>
<evidence type="ECO:0000313" key="4">
    <source>
        <dbReference type="Proteomes" id="UP001518140"/>
    </source>
</evidence>
<evidence type="ECO:0000313" key="3">
    <source>
        <dbReference type="EMBL" id="NGO47420.1"/>
    </source>
</evidence>
<feature type="region of interest" description="Disordered" evidence="1">
    <location>
        <begin position="125"/>
        <end position="146"/>
    </location>
</feature>
<feature type="compositionally biased region" description="Basic and acidic residues" evidence="1">
    <location>
        <begin position="125"/>
        <end position="137"/>
    </location>
</feature>
<gene>
    <name evidence="3" type="ORF">G6048_36825</name>
</gene>
<dbReference type="InterPro" id="IPR025745">
    <property type="entry name" value="Mrr-like_N_dom"/>
</dbReference>
<comment type="caution">
    <text evidence="3">The sequence shown here is derived from an EMBL/GenBank/DDBJ whole genome shotgun (WGS) entry which is preliminary data.</text>
</comment>
<feature type="domain" description="Restriction system protein Mrr-like N-terminal" evidence="2">
    <location>
        <begin position="20"/>
        <end position="104"/>
    </location>
</feature>
<protein>
    <recommendedName>
        <fullName evidence="2">Restriction system protein Mrr-like N-terminal domain-containing protein</fullName>
    </recommendedName>
</protein>
<evidence type="ECO:0000256" key="1">
    <source>
        <dbReference type="SAM" id="MobiDB-lite"/>
    </source>
</evidence>
<dbReference type="EMBL" id="JAAKZX010000180">
    <property type="protein sequence ID" value="NGO47420.1"/>
    <property type="molecule type" value="Genomic_DNA"/>
</dbReference>
<organism evidence="3 4">
    <name type="scientific">Streptomyces ureilyticus</name>
    <dbReference type="NCBI Taxonomy" id="1775131"/>
    <lineage>
        <taxon>Bacteria</taxon>
        <taxon>Bacillati</taxon>
        <taxon>Actinomycetota</taxon>
        <taxon>Actinomycetes</taxon>
        <taxon>Kitasatosporales</taxon>
        <taxon>Streptomycetaceae</taxon>
        <taxon>Streptomyces</taxon>
    </lineage>
</organism>
<proteinExistence type="predicted"/>
<keyword evidence="4" id="KW-1185">Reference proteome</keyword>
<dbReference type="RefSeq" id="WP_165343938.1">
    <property type="nucleotide sequence ID" value="NZ_JAAKZX010000180.1"/>
</dbReference>
<name>A0ABX0E3F7_9ACTN</name>
<accession>A0ABX0E3F7</accession>